<evidence type="ECO:0000259" key="7">
    <source>
        <dbReference type="PROSITE" id="PS50030"/>
    </source>
</evidence>
<reference evidence="11 12" key="1">
    <citation type="journal article" date="2019" name="Sci. Rep.">
        <title>Comparative genomics of chytrid fungi reveal insights into the obligate biotrophic and pathogenic lifestyle of Synchytrium endobioticum.</title>
        <authorList>
            <person name="van de Vossenberg B.T.L.H."/>
            <person name="Warris S."/>
            <person name="Nguyen H.D.T."/>
            <person name="van Gent-Pelzer M.P.E."/>
            <person name="Joly D.L."/>
            <person name="van de Geest H.C."/>
            <person name="Bonants P.J.M."/>
            <person name="Smith D.S."/>
            <person name="Levesque C.A."/>
            <person name="van der Lee T.A.J."/>
        </authorList>
    </citation>
    <scope>NUCLEOTIDE SEQUENCE [LARGE SCALE GENOMIC DNA]</scope>
    <source>
        <strain evidence="9 12">LEV6574</strain>
        <strain evidence="10 11">MB42</strain>
    </source>
</reference>
<dbReference type="CDD" id="cd05479">
    <property type="entry name" value="RP_DDI"/>
    <property type="match status" value="1"/>
</dbReference>
<dbReference type="PROSITE" id="PS50030">
    <property type="entry name" value="UBA"/>
    <property type="match status" value="1"/>
</dbReference>
<comment type="subunit">
    <text evidence="3">Binds ubiquitin and polyubiquitinated proteins.</text>
</comment>
<dbReference type="SUPFAM" id="SSF54236">
    <property type="entry name" value="Ubiquitin-like"/>
    <property type="match status" value="1"/>
</dbReference>
<evidence type="ECO:0000256" key="4">
    <source>
        <dbReference type="ARBA" id="ARBA00022670"/>
    </source>
</evidence>
<dbReference type="InterPro" id="IPR015940">
    <property type="entry name" value="UBA"/>
</dbReference>
<dbReference type="InterPro" id="IPR029071">
    <property type="entry name" value="Ubiquitin-like_domsf"/>
</dbReference>
<dbReference type="InterPro" id="IPR009060">
    <property type="entry name" value="UBA-like_sf"/>
</dbReference>
<keyword evidence="6" id="KW-0378">Hydrolase</keyword>
<evidence type="ECO:0000259" key="8">
    <source>
        <dbReference type="PROSITE" id="PS50053"/>
    </source>
</evidence>
<evidence type="ECO:0000256" key="2">
    <source>
        <dbReference type="ARBA" id="ARBA00009136"/>
    </source>
</evidence>
<keyword evidence="11" id="KW-1185">Reference proteome</keyword>
<dbReference type="Pfam" id="PF00240">
    <property type="entry name" value="ubiquitin"/>
    <property type="match status" value="1"/>
</dbReference>
<sequence>MRITLTNEVGDLHNLEVDQAINVAALKALAEAEFGVPAARLSIMHNGVEITDGNKTIAELHVVNDDILFVKRIPGVNAPGDAGEAAVDPAESLRLQLLEDRQSLTQLANGNPQLAHAALNNPEEFRRLIAVIEQQKREYQHRAAADVAAVDEDPYSLEAQRRIEDAIRQRNVDANMEAAMEHNPESFGRVIMLYVNTEVNGIPVKAFVDSGAQATIMSPECAERCKILHLLDKRFAGVAIGVGQAKILGRVHAATIKVGEQLLMCSFTIMEGKGVDLLFGLDMLKRHQACIDLRHNVLRINEENIAFLAEHELPAQARWEPAAGQGGGVAAASASHAAGAAATARAVGNNSYAAGPQSSTGPSRYPESAIQSLIDLGASRKYAISALDAAGGNPEVAANMFFGMIIMVESKTLLLSYLLCQSTFLRRILEVVEPKIVSDMMNHSQFHSSLVCSYPIAIITFLEPNQTSLMTSALIYSNTGQIY</sequence>
<comment type="similarity">
    <text evidence="2">Belongs to the DDI1 family.</text>
</comment>
<dbReference type="OrthoDB" id="1047367at2759"/>
<comment type="caution">
    <text evidence="10">The sequence shown here is derived from an EMBL/GenBank/DDBJ whole genome shotgun (WGS) entry which is preliminary data.</text>
</comment>
<dbReference type="GO" id="GO:0004190">
    <property type="term" value="F:aspartic-type endopeptidase activity"/>
    <property type="evidence" value="ECO:0007669"/>
    <property type="project" value="UniProtKB-KW"/>
</dbReference>
<dbReference type="SUPFAM" id="SSF46934">
    <property type="entry name" value="UBA-like"/>
    <property type="match status" value="1"/>
</dbReference>
<dbReference type="GO" id="GO:0006508">
    <property type="term" value="P:proteolysis"/>
    <property type="evidence" value="ECO:0007669"/>
    <property type="project" value="UniProtKB-KW"/>
</dbReference>
<dbReference type="EMBL" id="QEAM01000379">
    <property type="protein sequence ID" value="TPX40576.1"/>
    <property type="molecule type" value="Genomic_DNA"/>
</dbReference>
<evidence type="ECO:0000256" key="6">
    <source>
        <dbReference type="ARBA" id="ARBA00022801"/>
    </source>
</evidence>
<name>A0A507CZW9_9FUNG</name>
<dbReference type="InterPro" id="IPR019103">
    <property type="entry name" value="Peptidase_aspartic_DDI1-type"/>
</dbReference>
<evidence type="ECO:0000256" key="5">
    <source>
        <dbReference type="ARBA" id="ARBA00022750"/>
    </source>
</evidence>
<keyword evidence="4" id="KW-0645">Protease</keyword>
<dbReference type="Proteomes" id="UP000320475">
    <property type="component" value="Unassembled WGS sequence"/>
</dbReference>
<evidence type="ECO:0000313" key="10">
    <source>
        <dbReference type="EMBL" id="TPX44724.1"/>
    </source>
</evidence>
<feature type="domain" description="UBA" evidence="7">
    <location>
        <begin position="364"/>
        <end position="404"/>
    </location>
</feature>
<gene>
    <name evidence="9" type="ORF">SeLEV6574_g06545</name>
    <name evidence="10" type="ORF">SeMB42_g04236</name>
</gene>
<dbReference type="Proteomes" id="UP000317494">
    <property type="component" value="Unassembled WGS sequence"/>
</dbReference>
<dbReference type="EMBL" id="QEAN01000167">
    <property type="protein sequence ID" value="TPX44724.1"/>
    <property type="molecule type" value="Genomic_DNA"/>
</dbReference>
<organism evidence="10 11">
    <name type="scientific">Synchytrium endobioticum</name>
    <dbReference type="NCBI Taxonomy" id="286115"/>
    <lineage>
        <taxon>Eukaryota</taxon>
        <taxon>Fungi</taxon>
        <taxon>Fungi incertae sedis</taxon>
        <taxon>Chytridiomycota</taxon>
        <taxon>Chytridiomycota incertae sedis</taxon>
        <taxon>Chytridiomycetes</taxon>
        <taxon>Synchytriales</taxon>
        <taxon>Synchytriaceae</taxon>
        <taxon>Synchytrium</taxon>
    </lineage>
</organism>
<comment type="function">
    <text evidence="1">Probable aspartic protease. May be involved in the regulation of exocytosis. Acts as a linker between the 19S proteasome and polyubiquitinated proteins via UBA domain interactions with ubiquitin for their subsequent degradation. Required for S-phase checkpoint control.</text>
</comment>
<dbReference type="Gene3D" id="3.10.20.90">
    <property type="entry name" value="Phosphatidylinositol 3-kinase Catalytic Subunit, Chain A, domain 1"/>
    <property type="match status" value="1"/>
</dbReference>
<keyword evidence="5" id="KW-0064">Aspartyl protease</keyword>
<dbReference type="InterPro" id="IPR021109">
    <property type="entry name" value="Peptidase_aspartic_dom_sf"/>
</dbReference>
<dbReference type="InterPro" id="IPR000626">
    <property type="entry name" value="Ubiquitin-like_dom"/>
</dbReference>
<dbReference type="PROSITE" id="PS50053">
    <property type="entry name" value="UBIQUITIN_2"/>
    <property type="match status" value="1"/>
</dbReference>
<evidence type="ECO:0000256" key="3">
    <source>
        <dbReference type="ARBA" id="ARBA00011128"/>
    </source>
</evidence>
<dbReference type="Gene3D" id="1.10.8.10">
    <property type="entry name" value="DNA helicase RuvA subunit, C-terminal domain"/>
    <property type="match status" value="1"/>
</dbReference>
<evidence type="ECO:0000313" key="11">
    <source>
        <dbReference type="Proteomes" id="UP000317494"/>
    </source>
</evidence>
<dbReference type="PANTHER" id="PTHR15397">
    <property type="entry name" value="SODIUM-GLUCOSE COTRANSPORTER REGULATORY PROTEIN -RELATED"/>
    <property type="match status" value="1"/>
</dbReference>
<dbReference type="CDD" id="cd14310">
    <property type="entry name" value="UBA_cnDdi1_like"/>
    <property type="match status" value="1"/>
</dbReference>
<evidence type="ECO:0008006" key="13">
    <source>
        <dbReference type="Google" id="ProtNLM"/>
    </source>
</evidence>
<dbReference type="VEuPathDB" id="FungiDB:SeMB42_g04236"/>
<protein>
    <recommendedName>
        <fullName evidence="13">DNA damage-inducible protein 1</fullName>
    </recommendedName>
</protein>
<dbReference type="Gene3D" id="2.40.70.10">
    <property type="entry name" value="Acid Proteases"/>
    <property type="match status" value="1"/>
</dbReference>
<dbReference type="Pfam" id="PF09668">
    <property type="entry name" value="Asp_protease"/>
    <property type="match status" value="1"/>
</dbReference>
<evidence type="ECO:0000256" key="1">
    <source>
        <dbReference type="ARBA" id="ARBA00003231"/>
    </source>
</evidence>
<proteinExistence type="inferred from homology"/>
<evidence type="ECO:0000313" key="9">
    <source>
        <dbReference type="EMBL" id="TPX40576.1"/>
    </source>
</evidence>
<dbReference type="AlphaFoldDB" id="A0A507CZW9"/>
<dbReference type="SUPFAM" id="SSF50630">
    <property type="entry name" value="Acid proteases"/>
    <property type="match status" value="1"/>
</dbReference>
<accession>A0A507CZW9</accession>
<dbReference type="PANTHER" id="PTHR15397:SF3">
    <property type="entry name" value="DNA DAMAGE INDUCIBLE 1 HOMOLOG 2"/>
    <property type="match status" value="1"/>
</dbReference>
<evidence type="ECO:0000313" key="12">
    <source>
        <dbReference type="Proteomes" id="UP000320475"/>
    </source>
</evidence>
<dbReference type="STRING" id="286115.A0A507CZW9"/>
<feature type="domain" description="Ubiquitin-like" evidence="8">
    <location>
        <begin position="1"/>
        <end position="70"/>
    </location>
</feature>